<protein>
    <submittedName>
        <fullName evidence="2">CHAT domain-containing protein</fullName>
    </submittedName>
</protein>
<evidence type="ECO:0000313" key="3">
    <source>
        <dbReference type="Proteomes" id="UP000285324"/>
    </source>
</evidence>
<proteinExistence type="predicted"/>
<comment type="caution">
    <text evidence="2">The sequence shown here is derived from an EMBL/GenBank/DDBJ whole genome shotgun (WGS) entry which is preliminary data.</text>
</comment>
<sequence>MAFVHPAFPFPVGLKETAMEQPAQNSSWILLAGGDDGDEECWADRIQQLPRHEQKYPRIKPFIGAPFQHVFDLGNTRQEIERHGSLPGLLIIDAKPAPQGGKKKKSGATVVEVLEWLAEQAPVPVLIVTEDPSEALQRCALERPERLMWSNEPGKTRDGSTALARALDSLAATTQPRRLIIEVAEKAVRYRLQSGPHEFRSPELPYKRQSDIDSLLMRVDQFSPYLGSQRVANWLESLSDMGRQAFDVMVADTVGPPIATLIQLARDQEGVVPADKLAWADLRFDFNVSDRQSAAFFSLPFELSCNASIKASERRYLCQRIPMARRLHMEGMDSASDQEETVSRPAGPLRLLFIGANFSGVISFQPEDGSNDIPSVTLKPLTAVAEELANLQALAKRLDGRLVVEDVPPLTGYELQDYLEEKVTGGGYDILHYSGHSHSVGDSTMLVLPGSQAGRGLQLSIRLVGSWMKAGNCKLLVLSSCSGASVRTALEVMRAGAMGVLAFRWQVEDQTCARFIRRFYLAYFDLANTQGFAEAYRRACAGSHDEARGSPTWASALAIVRD</sequence>
<evidence type="ECO:0000313" key="2">
    <source>
        <dbReference type="EMBL" id="RPJ92091.1"/>
    </source>
</evidence>
<name>A0A424WFS7_ALCXX</name>
<accession>A0A424WFS7</accession>
<reference evidence="2 3" key="1">
    <citation type="submission" date="2018-08" db="EMBL/GenBank/DDBJ databases">
        <title>Achromobacter xylosoxidans Genome sequencing and assembly.</title>
        <authorList>
            <person name="Wang R."/>
            <person name="Rensing C."/>
            <person name="Li Y."/>
        </authorList>
    </citation>
    <scope>NUCLEOTIDE SEQUENCE [LARGE SCALE GENOMIC DNA]</scope>
    <source>
        <strain evidence="2 3">GD003A</strain>
    </source>
</reference>
<dbReference type="Pfam" id="PF12770">
    <property type="entry name" value="CHAT"/>
    <property type="match status" value="1"/>
</dbReference>
<dbReference type="OrthoDB" id="8645740at2"/>
<organism evidence="2 3">
    <name type="scientific">Alcaligenes xylosoxydans xylosoxydans</name>
    <name type="common">Achromobacter xylosoxidans</name>
    <dbReference type="NCBI Taxonomy" id="85698"/>
    <lineage>
        <taxon>Bacteria</taxon>
        <taxon>Pseudomonadati</taxon>
        <taxon>Pseudomonadota</taxon>
        <taxon>Betaproteobacteria</taxon>
        <taxon>Burkholderiales</taxon>
        <taxon>Alcaligenaceae</taxon>
        <taxon>Achromobacter</taxon>
    </lineage>
</organism>
<dbReference type="EMBL" id="QVXO01000010">
    <property type="protein sequence ID" value="RPJ92091.1"/>
    <property type="molecule type" value="Genomic_DNA"/>
</dbReference>
<dbReference type="Proteomes" id="UP000285324">
    <property type="component" value="Unassembled WGS sequence"/>
</dbReference>
<gene>
    <name evidence="2" type="ORF">DY367_09000</name>
</gene>
<feature type="domain" description="CHAT" evidence="1">
    <location>
        <begin position="295"/>
        <end position="540"/>
    </location>
</feature>
<evidence type="ECO:0000259" key="1">
    <source>
        <dbReference type="Pfam" id="PF12770"/>
    </source>
</evidence>
<dbReference type="AlphaFoldDB" id="A0A424WFS7"/>
<dbReference type="InterPro" id="IPR024983">
    <property type="entry name" value="CHAT_dom"/>
</dbReference>
<dbReference type="RefSeq" id="WP_124260359.1">
    <property type="nucleotide sequence ID" value="NZ_CP061008.1"/>
</dbReference>